<dbReference type="EMBL" id="CP036269">
    <property type="protein sequence ID" value="QDT44336.1"/>
    <property type="molecule type" value="Genomic_DNA"/>
</dbReference>
<keyword evidence="2" id="KW-0812">Transmembrane</keyword>
<protein>
    <submittedName>
        <fullName evidence="3">Uncharacterized protein</fullName>
    </submittedName>
</protein>
<keyword evidence="2" id="KW-0472">Membrane</keyword>
<organism evidence="3 4">
    <name type="scientific">Gimesia alba</name>
    <dbReference type="NCBI Taxonomy" id="2527973"/>
    <lineage>
        <taxon>Bacteria</taxon>
        <taxon>Pseudomonadati</taxon>
        <taxon>Planctomycetota</taxon>
        <taxon>Planctomycetia</taxon>
        <taxon>Planctomycetales</taxon>
        <taxon>Planctomycetaceae</taxon>
        <taxon>Gimesia</taxon>
    </lineage>
</organism>
<gene>
    <name evidence="3" type="ORF">Pan241w_44450</name>
</gene>
<dbReference type="OrthoDB" id="248730at2"/>
<reference evidence="3 4" key="1">
    <citation type="submission" date="2019-02" db="EMBL/GenBank/DDBJ databases">
        <title>Deep-cultivation of Planctomycetes and their phenomic and genomic characterization uncovers novel biology.</title>
        <authorList>
            <person name="Wiegand S."/>
            <person name="Jogler M."/>
            <person name="Boedeker C."/>
            <person name="Pinto D."/>
            <person name="Vollmers J."/>
            <person name="Rivas-Marin E."/>
            <person name="Kohn T."/>
            <person name="Peeters S.H."/>
            <person name="Heuer A."/>
            <person name="Rast P."/>
            <person name="Oberbeckmann S."/>
            <person name="Bunk B."/>
            <person name="Jeske O."/>
            <person name="Meyerdierks A."/>
            <person name="Storesund J.E."/>
            <person name="Kallscheuer N."/>
            <person name="Luecker S."/>
            <person name="Lage O.M."/>
            <person name="Pohl T."/>
            <person name="Merkel B.J."/>
            <person name="Hornburger P."/>
            <person name="Mueller R.-W."/>
            <person name="Bruemmer F."/>
            <person name="Labrenz M."/>
            <person name="Spormann A.M."/>
            <person name="Op den Camp H."/>
            <person name="Overmann J."/>
            <person name="Amann R."/>
            <person name="Jetten M.S.M."/>
            <person name="Mascher T."/>
            <person name="Medema M.H."/>
            <person name="Devos D.P."/>
            <person name="Kaster A.-K."/>
            <person name="Ovreas L."/>
            <person name="Rohde M."/>
            <person name="Galperin M.Y."/>
            <person name="Jogler C."/>
        </authorList>
    </citation>
    <scope>NUCLEOTIDE SEQUENCE [LARGE SCALE GENOMIC DNA]</scope>
    <source>
        <strain evidence="3 4">Pan241w</strain>
    </source>
</reference>
<feature type="transmembrane region" description="Helical" evidence="2">
    <location>
        <begin position="514"/>
        <end position="534"/>
    </location>
</feature>
<feature type="transmembrane region" description="Helical" evidence="2">
    <location>
        <begin position="703"/>
        <end position="727"/>
    </location>
</feature>
<feature type="transmembrane region" description="Helical" evidence="2">
    <location>
        <begin position="651"/>
        <end position="674"/>
    </location>
</feature>
<sequence>MKLRPRWPLALFLLIFLLLGSRLIWTLRVSAESWRLFGDQWINQIDSLVKWEPSLSEQPPAEQAAFWVQQANKIEAVKHDPQVALGAAWMLDSPRRLYLLRHYNTGLNDDKLTDLRLIWIEWDRETVEAMEDDFELRAGKACLEQSERATRLDPKNKHLWRNRALLLFQMYDREGESFQLIPRSKNWLAVLDECGRHDPENALYDYLAAVYLWSVSSQNDPKRGFEILDHLKFQQGQQRLRAGLQKPFLKMGFTGEAATFAFLSHTSFPLNQQNGMAESRNSNIREQFILANLLGFLRSEYVSDIRNKQLSSAATRARSLLRISDQISTEDAYHYITELKSMFRLNGLADLLKLQNIDAGIMNEAEFKTISEQYDQALLEEQITLEAQERITKPQKISANDSLSFFQTALLTATSLNIVLITLFCAIVAMLLSWICSRNSDSKLTSTGFWQPAVCWCLGTLFSLGLWGFFAAEIVPFHFQYWPLLGCIWAGFLVCVFGALYFIRVAFSVPWSQLLSVGFITTVLVLIVSENPIMNRLSDYWLKSPPAIFILAIVILVLGVPSLRNAQKFFRGENQNSRVLTVLISALILILAIFTVPFGLNLASDSQNLYQFRDYFFPVTWRDILGVQATVGIPENHFDLDNSPLTRAWLVWYWEAGELFTVLISVTILLTWYLKRQSKLLTGGLTELLQTRLRIELRNAGRLIAKSCVLVALLFSLIYLAVIPPFLMSSGKQLHKNYRHLTDPHFANESIESLYAEMKADSALQDQLRKQASEDRQRVMERFKQNSDEYD</sequence>
<evidence type="ECO:0000256" key="2">
    <source>
        <dbReference type="SAM" id="Phobius"/>
    </source>
</evidence>
<evidence type="ECO:0000313" key="3">
    <source>
        <dbReference type="EMBL" id="QDT44336.1"/>
    </source>
</evidence>
<dbReference type="Proteomes" id="UP000317171">
    <property type="component" value="Chromosome"/>
</dbReference>
<accession>A0A517RKC7</accession>
<dbReference type="RefSeq" id="WP_145219699.1">
    <property type="nucleotide sequence ID" value="NZ_CP036269.1"/>
</dbReference>
<feature type="transmembrane region" description="Helical" evidence="2">
    <location>
        <begin position="405"/>
        <end position="432"/>
    </location>
</feature>
<proteinExistence type="predicted"/>
<keyword evidence="2" id="KW-1133">Transmembrane helix</keyword>
<evidence type="ECO:0000313" key="4">
    <source>
        <dbReference type="Proteomes" id="UP000317171"/>
    </source>
</evidence>
<feature type="transmembrane region" description="Helical" evidence="2">
    <location>
        <begin position="481"/>
        <end position="502"/>
    </location>
</feature>
<keyword evidence="4" id="KW-1185">Reference proteome</keyword>
<name>A0A517RKC7_9PLAN</name>
<feature type="transmembrane region" description="Helical" evidence="2">
    <location>
        <begin position="453"/>
        <end position="475"/>
    </location>
</feature>
<dbReference type="KEGG" id="gaz:Pan241w_44450"/>
<evidence type="ECO:0000256" key="1">
    <source>
        <dbReference type="SAM" id="MobiDB-lite"/>
    </source>
</evidence>
<feature type="transmembrane region" description="Helical" evidence="2">
    <location>
        <begin position="579"/>
        <end position="600"/>
    </location>
</feature>
<feature type="region of interest" description="Disordered" evidence="1">
    <location>
        <begin position="770"/>
        <end position="791"/>
    </location>
</feature>
<feature type="transmembrane region" description="Helical" evidence="2">
    <location>
        <begin position="540"/>
        <end position="558"/>
    </location>
</feature>
<dbReference type="AlphaFoldDB" id="A0A517RKC7"/>